<protein>
    <submittedName>
        <fullName evidence="3">Phage related protein</fullName>
    </submittedName>
</protein>
<dbReference type="AlphaFoldDB" id="A0AB74HEH9"/>
<dbReference type="InterPro" id="IPR013491">
    <property type="entry name" value="Tape_meas_N"/>
</dbReference>
<dbReference type="PANTHER" id="PTHR37813">
    <property type="entry name" value="FELS-2 PROPHAGE PROTEIN"/>
    <property type="match status" value="1"/>
</dbReference>
<feature type="domain" description="Tape measure protein N-terminal" evidence="2">
    <location>
        <begin position="58"/>
        <end position="241"/>
    </location>
</feature>
<dbReference type="PANTHER" id="PTHR37813:SF1">
    <property type="entry name" value="FELS-2 PROPHAGE PROTEIN"/>
    <property type="match status" value="1"/>
</dbReference>
<evidence type="ECO:0000256" key="1">
    <source>
        <dbReference type="SAM" id="Phobius"/>
    </source>
</evidence>
<sequence>MAGHSAIMSVRITGNSDDAVRAFSKATSKAAAFGSFMGGMAVKGVTALWDKLKGFTSAVMDMSDSTDKFKQTMGFAGLDTTAIDKATKATRAYADSTVYDLSTVQNTTAQLAANGIRDYVDLTEAAGNLNAVAGGNADTFNSVAMVLTQTAGAGKLTTENWNQLADAIPGASGKLQEAMKANGAYTGNFRDAMAEGQITADEFNQVIMQLGMSDVAKQAASSTATMEGALGNLEAAVTGGLTDAFNVFKPAVTSAIGVASEQITTFSAKATTGLKGVIALVRAGDISADLRAAFNIEEDSPIIDFLLTLRETAIGTFSTVREQVSAFLAAFRDTGPAQAAADIFSSVWDACKSLAGAAGDLLAQFAPLAGSMGGAAGAGTALGNAFNGAASIIGTVSGKLNEFSGWVSANAQPISAALAGIAGGFAAFKTASIISSVATGLQAFAKANSAASIAQWALNAAMNANPVMIVVTALGALVAALVWFFTQTDTGRALWQSFMDWLAPVWQQVQAAWTAVWNSISAFLTSTWNAISGVVQPIISGIASFIQSNMGTIQAVWNAIWGAISAYIGGVWNGIQITVQTAIGVVQGIIKTVTSLIQGDWSGAWNGIKQIALSIWNGIGALIGNAINTVRSIISSVLSGIGAIWNAAWSGLTNAVSGTVGRVISYVSGLPGRILSALGNLGTLLWDAGSSILEGFLDGLKSAWNNVTDFVGGIGDWIKEHKGPPSYDKVLLTRNGRFIMQGLAKGLGQGFDQDVRRTIAGINRRMGTVNLGANVTTGTTPASGAATQVTNINVTIQGKLLDREGTAAEILKLLKQYQDRRV</sequence>
<reference evidence="3 4" key="1">
    <citation type="journal article" date="2018" name="Sci. Rep.">
        <title>Genomic diversity and distribution of Bifidobacterium longum subsp. longum across the human lifespan.</title>
        <authorList>
            <person name="Odamaki T."/>
            <person name="Bottacini F."/>
            <person name="Kato K."/>
            <person name="Mitsuyama E."/>
            <person name="Yoshida K."/>
            <person name="Horigome A."/>
            <person name="Xiao J.Z."/>
            <person name="van Sinderen D."/>
        </authorList>
    </citation>
    <scope>NUCLEOTIDE SEQUENCE [LARGE SCALE GENOMIC DNA]</scope>
    <source>
        <strain evidence="3 4">MCC10044</strain>
    </source>
</reference>
<organism evidence="3 4">
    <name type="scientific">Bifidobacterium longum subsp. longum</name>
    <dbReference type="NCBI Taxonomy" id="1679"/>
    <lineage>
        <taxon>Bacteria</taxon>
        <taxon>Bacillati</taxon>
        <taxon>Actinomycetota</taxon>
        <taxon>Actinomycetes</taxon>
        <taxon>Bifidobacteriales</taxon>
        <taxon>Bifidobacteriaceae</taxon>
        <taxon>Bifidobacterium</taxon>
    </lineage>
</organism>
<evidence type="ECO:0000313" key="4">
    <source>
        <dbReference type="Proteomes" id="UP000293319"/>
    </source>
</evidence>
<dbReference type="RefSeq" id="WP_165506339.1">
    <property type="nucleotide sequence ID" value="NZ_SHQV01000004.1"/>
</dbReference>
<gene>
    <name evidence="3" type="ORF">MCC10044_0233</name>
</gene>
<keyword evidence="1" id="KW-0812">Transmembrane</keyword>
<keyword evidence="1" id="KW-0472">Membrane</keyword>
<dbReference type="Pfam" id="PF20155">
    <property type="entry name" value="TMP_3"/>
    <property type="match status" value="1"/>
</dbReference>
<comment type="caution">
    <text evidence="3">The sequence shown here is derived from an EMBL/GenBank/DDBJ whole genome shotgun (WGS) entry which is preliminary data.</text>
</comment>
<dbReference type="Proteomes" id="UP000293319">
    <property type="component" value="Unassembled WGS sequence"/>
</dbReference>
<name>A0AB74HEH9_BIFLL</name>
<dbReference type="Gene3D" id="1.20.120.20">
    <property type="entry name" value="Apolipoprotein"/>
    <property type="match status" value="1"/>
</dbReference>
<evidence type="ECO:0000259" key="2">
    <source>
        <dbReference type="Pfam" id="PF20155"/>
    </source>
</evidence>
<accession>A0AB74HEH9</accession>
<feature type="transmembrane region" description="Helical" evidence="1">
    <location>
        <begin position="467"/>
        <end position="486"/>
    </location>
</feature>
<keyword evidence="1" id="KW-1133">Transmembrane helix</keyword>
<dbReference type="EMBL" id="SHQV01000004">
    <property type="protein sequence ID" value="TCE46312.1"/>
    <property type="molecule type" value="Genomic_DNA"/>
</dbReference>
<dbReference type="NCBIfam" id="TIGR02675">
    <property type="entry name" value="tape_meas_nterm"/>
    <property type="match status" value="1"/>
</dbReference>
<proteinExistence type="predicted"/>
<evidence type="ECO:0000313" key="3">
    <source>
        <dbReference type="EMBL" id="TCE46312.1"/>
    </source>
</evidence>